<comment type="caution">
    <text evidence="1">The sequence shown here is derived from an EMBL/GenBank/DDBJ whole genome shotgun (WGS) entry which is preliminary data.</text>
</comment>
<reference evidence="1" key="1">
    <citation type="submission" date="2022-04" db="EMBL/GenBank/DDBJ databases">
        <title>Genome of the entomopathogenic fungus Entomophthora muscae.</title>
        <authorList>
            <person name="Elya C."/>
            <person name="Lovett B.R."/>
            <person name="Lee E."/>
            <person name="Macias A.M."/>
            <person name="Hajek A.E."/>
            <person name="De Bivort B.L."/>
            <person name="Kasson M.T."/>
            <person name="De Fine Licht H.H."/>
            <person name="Stajich J.E."/>
        </authorList>
    </citation>
    <scope>NUCLEOTIDE SEQUENCE</scope>
    <source>
        <strain evidence="1">Berkeley</strain>
    </source>
</reference>
<keyword evidence="2" id="KW-1185">Reference proteome</keyword>
<dbReference type="Proteomes" id="UP001165960">
    <property type="component" value="Unassembled WGS sequence"/>
</dbReference>
<gene>
    <name evidence="1" type="ORF">DSO57_1019908</name>
</gene>
<proteinExistence type="predicted"/>
<dbReference type="EMBL" id="QTSX02000801">
    <property type="protein sequence ID" value="KAJ9084841.1"/>
    <property type="molecule type" value="Genomic_DNA"/>
</dbReference>
<organism evidence="1 2">
    <name type="scientific">Entomophthora muscae</name>
    <dbReference type="NCBI Taxonomy" id="34485"/>
    <lineage>
        <taxon>Eukaryota</taxon>
        <taxon>Fungi</taxon>
        <taxon>Fungi incertae sedis</taxon>
        <taxon>Zoopagomycota</taxon>
        <taxon>Entomophthoromycotina</taxon>
        <taxon>Entomophthoromycetes</taxon>
        <taxon>Entomophthorales</taxon>
        <taxon>Entomophthoraceae</taxon>
        <taxon>Entomophthora</taxon>
    </lineage>
</organism>
<protein>
    <submittedName>
        <fullName evidence="1">Uncharacterized protein</fullName>
    </submittedName>
</protein>
<sequence length="123" mass="12919">MGMVSMGMLHAGSLNADSCLLQGAHHIQKGGGSTTQDGFKQVEDGLILTTSSLGGCIADLLPESGQAIFAHFFKAGIKSKDSPKQTEGVKKYTEISRVGLACYPKDRKLEHPQAISAGLSTNV</sequence>
<evidence type="ECO:0000313" key="2">
    <source>
        <dbReference type="Proteomes" id="UP001165960"/>
    </source>
</evidence>
<accession>A0ACC2UDW2</accession>
<evidence type="ECO:0000313" key="1">
    <source>
        <dbReference type="EMBL" id="KAJ9084841.1"/>
    </source>
</evidence>
<name>A0ACC2UDW2_9FUNG</name>